<reference evidence="2 3" key="1">
    <citation type="submission" date="2018-12" db="EMBL/GenBank/DDBJ databases">
        <authorList>
            <consortium name="Pathogen Informatics"/>
        </authorList>
    </citation>
    <scope>NUCLEOTIDE SEQUENCE [LARGE SCALE GENOMIC DNA]</scope>
    <source>
        <strain evidence="2 3">NCTC13635</strain>
    </source>
</reference>
<organism evidence="2 3">
    <name type="scientific">Klebsiella pneumoniae</name>
    <dbReference type="NCBI Taxonomy" id="573"/>
    <lineage>
        <taxon>Bacteria</taxon>
        <taxon>Pseudomonadati</taxon>
        <taxon>Pseudomonadota</taxon>
        <taxon>Gammaproteobacteria</taxon>
        <taxon>Enterobacterales</taxon>
        <taxon>Enterobacteriaceae</taxon>
        <taxon>Klebsiella/Raoultella group</taxon>
        <taxon>Klebsiella</taxon>
        <taxon>Klebsiella pneumoniae complex</taxon>
    </lineage>
</organism>
<gene>
    <name evidence="2" type="ORF">NCTC13635_04097</name>
</gene>
<name>A0A447RW52_KLEPN</name>
<dbReference type="AlphaFoldDB" id="A0A447RW52"/>
<dbReference type="Gene3D" id="1.20.120.1870">
    <property type="entry name" value="Fic/DOC protein, Fido domain"/>
    <property type="match status" value="1"/>
</dbReference>
<dbReference type="Proteomes" id="UP000282433">
    <property type="component" value="Chromosome"/>
</dbReference>
<evidence type="ECO:0000259" key="1">
    <source>
        <dbReference type="PROSITE" id="PS51459"/>
    </source>
</evidence>
<protein>
    <submittedName>
        <fullName evidence="2">Death on curing protein, Doc toxin</fullName>
    </submittedName>
</protein>
<dbReference type="InterPro" id="IPR036597">
    <property type="entry name" value="Fido-like_dom_sf"/>
</dbReference>
<feature type="domain" description="Fido" evidence="1">
    <location>
        <begin position="6"/>
        <end position="126"/>
    </location>
</feature>
<dbReference type="Pfam" id="PF02661">
    <property type="entry name" value="Fic"/>
    <property type="match status" value="1"/>
</dbReference>
<dbReference type="InterPro" id="IPR053737">
    <property type="entry name" value="Type_II_TA_Toxin"/>
</dbReference>
<dbReference type="NCBIfam" id="TIGR01550">
    <property type="entry name" value="DOC_P1"/>
    <property type="match status" value="1"/>
</dbReference>
<dbReference type="InterPro" id="IPR003812">
    <property type="entry name" value="Fido"/>
</dbReference>
<evidence type="ECO:0000313" key="2">
    <source>
        <dbReference type="EMBL" id="VEB04017.1"/>
    </source>
</evidence>
<dbReference type="EMBL" id="LR134162">
    <property type="protein sequence ID" value="VEB04017.1"/>
    <property type="molecule type" value="Genomic_DNA"/>
</dbReference>
<dbReference type="SUPFAM" id="SSF140931">
    <property type="entry name" value="Fic-like"/>
    <property type="match status" value="1"/>
</dbReference>
<dbReference type="InterPro" id="IPR006440">
    <property type="entry name" value="Doc"/>
</dbReference>
<dbReference type="GO" id="GO:0016301">
    <property type="term" value="F:kinase activity"/>
    <property type="evidence" value="ECO:0007669"/>
    <property type="project" value="InterPro"/>
</dbReference>
<dbReference type="PANTHER" id="PTHR39426">
    <property type="entry name" value="HOMOLOGY TO DEATH-ON-CURING PROTEIN OF PHAGE P1"/>
    <property type="match status" value="1"/>
</dbReference>
<accession>A0A447RW52</accession>
<sequence length="136" mass="15353">MTLQIISAEEIIQFHDRLLRVTPGVAGMPDPGRAEAIMYRVLNKIEYEGVTDVWRLAAMHLLAISRGHIFNDGNKRTALFITPAFFKAKWNYIASESRLRRHDRRGSSRATYPGTDCRAFAWMTVNSLQPGGFAGL</sequence>
<evidence type="ECO:0000313" key="3">
    <source>
        <dbReference type="Proteomes" id="UP000282433"/>
    </source>
</evidence>
<dbReference type="PROSITE" id="PS51459">
    <property type="entry name" value="FIDO"/>
    <property type="match status" value="1"/>
</dbReference>
<dbReference type="PANTHER" id="PTHR39426:SF1">
    <property type="entry name" value="HOMOLOGY TO DEATH-ON-CURING PROTEIN OF PHAGE P1"/>
    <property type="match status" value="1"/>
</dbReference>
<proteinExistence type="predicted"/>